<dbReference type="Proteomes" id="UP000266258">
    <property type="component" value="Unassembled WGS sequence"/>
</dbReference>
<dbReference type="InterPro" id="IPR036390">
    <property type="entry name" value="WH_DNA-bd_sf"/>
</dbReference>
<reference evidence="4 5" key="1">
    <citation type="submission" date="2017-08" db="EMBL/GenBank/DDBJ databases">
        <title>Reclassification of Bisgaard taxon 37 and 44.</title>
        <authorList>
            <person name="Christensen H."/>
        </authorList>
    </citation>
    <scope>NUCLEOTIDE SEQUENCE [LARGE SCALE GENOMIC DNA]</scope>
    <source>
        <strain evidence="4 5">B96_4</strain>
    </source>
</reference>
<accession>A0A3A1Y1M7</accession>
<protein>
    <recommendedName>
        <fullName evidence="3">HTH deoR-type domain-containing protein</fullName>
    </recommendedName>
</protein>
<dbReference type="SMART" id="SM00420">
    <property type="entry name" value="HTH_DEOR"/>
    <property type="match status" value="1"/>
</dbReference>
<dbReference type="InterPro" id="IPR036388">
    <property type="entry name" value="WH-like_DNA-bd_sf"/>
</dbReference>
<evidence type="ECO:0000256" key="2">
    <source>
        <dbReference type="ARBA" id="ARBA00023163"/>
    </source>
</evidence>
<keyword evidence="1" id="KW-0805">Transcription regulation</keyword>
<evidence type="ECO:0000313" key="4">
    <source>
        <dbReference type="EMBL" id="RIY31199.1"/>
    </source>
</evidence>
<dbReference type="AlphaFoldDB" id="A0A3A1Y1M7"/>
<dbReference type="GO" id="GO:0003700">
    <property type="term" value="F:DNA-binding transcription factor activity"/>
    <property type="evidence" value="ECO:0007669"/>
    <property type="project" value="InterPro"/>
</dbReference>
<dbReference type="OrthoDB" id="9814815at2"/>
<dbReference type="Gene3D" id="1.10.10.10">
    <property type="entry name" value="Winged helix-like DNA-binding domain superfamily/Winged helix DNA-binding domain"/>
    <property type="match status" value="1"/>
</dbReference>
<dbReference type="InterPro" id="IPR001034">
    <property type="entry name" value="DeoR_HTH"/>
</dbReference>
<comment type="caution">
    <text evidence="4">The sequence shown here is derived from an EMBL/GenBank/DDBJ whole genome shotgun (WGS) entry which is preliminary data.</text>
</comment>
<keyword evidence="2" id="KW-0804">Transcription</keyword>
<evidence type="ECO:0000256" key="1">
    <source>
        <dbReference type="ARBA" id="ARBA00023015"/>
    </source>
</evidence>
<dbReference type="RefSeq" id="WP_119497980.1">
    <property type="nucleotide sequence ID" value="NZ_NRJH01000092.1"/>
</dbReference>
<dbReference type="PROSITE" id="PS51000">
    <property type="entry name" value="HTH_DEOR_2"/>
    <property type="match status" value="1"/>
</dbReference>
<feature type="domain" description="HTH deoR-type" evidence="3">
    <location>
        <begin position="49"/>
        <end position="104"/>
    </location>
</feature>
<name>A0A3A1Y1M7_9GAMM</name>
<proteinExistence type="predicted"/>
<evidence type="ECO:0000313" key="5">
    <source>
        <dbReference type="Proteomes" id="UP000266258"/>
    </source>
</evidence>
<evidence type="ECO:0000259" key="3">
    <source>
        <dbReference type="PROSITE" id="PS51000"/>
    </source>
</evidence>
<keyword evidence="5" id="KW-1185">Reference proteome</keyword>
<dbReference type="SUPFAM" id="SSF46785">
    <property type="entry name" value="Winged helix' DNA-binding domain"/>
    <property type="match status" value="1"/>
</dbReference>
<dbReference type="Pfam" id="PF08279">
    <property type="entry name" value="HTH_11"/>
    <property type="match status" value="1"/>
</dbReference>
<gene>
    <name evidence="4" type="ORF">CJP74_07880</name>
</gene>
<sequence>MFSSYADFYKKLRFEISDNRVVITLFTPDIEKTPNKVNSSSQVKLGPKKLVRQEKILALILKDKNVSALKLAKELEVSLATIKRDLSALSAENKIEHIGGNRYGHWIVKKD</sequence>
<dbReference type="EMBL" id="NRJH01000092">
    <property type="protein sequence ID" value="RIY31199.1"/>
    <property type="molecule type" value="Genomic_DNA"/>
</dbReference>
<dbReference type="InterPro" id="IPR013196">
    <property type="entry name" value="HTH_11"/>
</dbReference>
<organism evidence="4 5">
    <name type="scientific">Psittacicella melopsittaci</name>
    <dbReference type="NCBI Taxonomy" id="2028576"/>
    <lineage>
        <taxon>Bacteria</taxon>
        <taxon>Pseudomonadati</taxon>
        <taxon>Pseudomonadota</taxon>
        <taxon>Gammaproteobacteria</taxon>
        <taxon>Pasteurellales</taxon>
        <taxon>Psittacicellaceae</taxon>
        <taxon>Psittacicella</taxon>
    </lineage>
</organism>